<comment type="caution">
    <text evidence="2">The sequence shown here is derived from an EMBL/GenBank/DDBJ whole genome shotgun (WGS) entry which is preliminary data.</text>
</comment>
<feature type="compositionally biased region" description="Low complexity" evidence="1">
    <location>
        <begin position="229"/>
        <end position="239"/>
    </location>
</feature>
<protein>
    <submittedName>
        <fullName evidence="2">Uncharacterized protein</fullName>
    </submittedName>
</protein>
<feature type="region of interest" description="Disordered" evidence="1">
    <location>
        <begin position="768"/>
        <end position="806"/>
    </location>
</feature>
<organism evidence="2 3">
    <name type="scientific">Purpureocillium lilacinum</name>
    <name type="common">Paecilomyces lilacinus</name>
    <dbReference type="NCBI Taxonomy" id="33203"/>
    <lineage>
        <taxon>Eukaryota</taxon>
        <taxon>Fungi</taxon>
        <taxon>Dikarya</taxon>
        <taxon>Ascomycota</taxon>
        <taxon>Pezizomycotina</taxon>
        <taxon>Sordariomycetes</taxon>
        <taxon>Hypocreomycetidae</taxon>
        <taxon>Hypocreales</taxon>
        <taxon>Ophiocordycipitaceae</taxon>
        <taxon>Purpureocillium</taxon>
    </lineage>
</organism>
<dbReference type="Proteomes" id="UP000245956">
    <property type="component" value="Unassembled WGS sequence"/>
</dbReference>
<dbReference type="AlphaFoldDB" id="A0A2U3E8E2"/>
<feature type="compositionally biased region" description="Basic and acidic residues" evidence="1">
    <location>
        <begin position="695"/>
        <end position="707"/>
    </location>
</feature>
<dbReference type="EMBL" id="LCWV01000008">
    <property type="protein sequence ID" value="PWI70776.1"/>
    <property type="molecule type" value="Genomic_DNA"/>
</dbReference>
<feature type="region of interest" description="Disordered" evidence="1">
    <location>
        <begin position="1"/>
        <end position="47"/>
    </location>
</feature>
<accession>A0A2U3E8E2</accession>
<feature type="region of interest" description="Disordered" evidence="1">
    <location>
        <begin position="682"/>
        <end position="708"/>
    </location>
</feature>
<name>A0A2U3E8E2_PURLI</name>
<sequence>MADGDGEKKEAEERRTRAGGRGQKGTGRDSGPRTDSNSRWAGWLAALREGGEGAERSWAVEHLRQGTGGPSAMDQHGAPCPGAVRAGVRGGHRTAQAPGGALRRARAVPMHPLRLALARHWWGGGDAPAAAPLSGPPSRRLPGGATRVGYWAATSWDGVARTNAPVTRQVPAPRPPVETEPEGCLSGCPPSTIHHTLLSSSTSLKHQPTTTSDPGATGQGTGLKCEHLSSGSASGPSRPAQRKLGRGLEAHGLDRGRWNRLVVDGPGTNTPLTGKLYEALLLLPPTKYDQEDCTHTRNERRCRLAFVGSADADADGEPGLLCSRRDTTLDSFFFLPPTRARRAPITRRPGAGKREAGSRTRRHSFLAHARPVAACFMAAAPIAMSCRVVPGERGFCESRPSRPLAAAGFAAGGAMRNAQCCKVRDARAAGSRPVSHSANEAGRVCKTKAACPSRLAVVRHLATKWERTWAYILASHGSRRVGLGPPDVSMGAAEARKQSSAQSVSEATAAGPGRLMLRPRTSRRSCRRRMALWSSGHAFVRTEYRARTPCLTPKCPSPGPASPVRHRAPVPPGQTAASNIVVDVLCMTLVSSATERRAGSGEVRRAQGPNPRKDLVMGNQGWPTAIATCSRHLDGWSPPVGLGRLQSMYGLGTKYTEYFKTVSVQKLGKGAVDEICLQSREASQATSHGDAATDQTRHSIATERGRVADPVSITEPRLGLWASFLGMAWVPRSKSSGGRGVWGMPVAHKTAVTTDASASFLVGDSAVGRSGEGGIGGREKGAGIRSETSDDSGGRCCATGPRLERH</sequence>
<feature type="region of interest" description="Disordered" evidence="1">
    <location>
        <begin position="344"/>
        <end position="363"/>
    </location>
</feature>
<feature type="compositionally biased region" description="Basic and acidic residues" evidence="1">
    <location>
        <begin position="1"/>
        <end position="16"/>
    </location>
</feature>
<evidence type="ECO:0000313" key="3">
    <source>
        <dbReference type="Proteomes" id="UP000245956"/>
    </source>
</evidence>
<feature type="compositionally biased region" description="Basic and acidic residues" evidence="1">
    <location>
        <begin position="597"/>
        <end position="615"/>
    </location>
</feature>
<feature type="compositionally biased region" description="Low complexity" evidence="1">
    <location>
        <begin position="191"/>
        <end position="206"/>
    </location>
</feature>
<proteinExistence type="predicted"/>
<evidence type="ECO:0000313" key="2">
    <source>
        <dbReference type="EMBL" id="PWI70776.1"/>
    </source>
</evidence>
<gene>
    <name evidence="2" type="ORF">PCL_12144</name>
</gene>
<feature type="region of interest" description="Disordered" evidence="1">
    <location>
        <begin position="167"/>
        <end position="251"/>
    </location>
</feature>
<feature type="region of interest" description="Disordered" evidence="1">
    <location>
        <begin position="597"/>
        <end position="618"/>
    </location>
</feature>
<reference evidence="2 3" key="1">
    <citation type="journal article" date="2016" name="Front. Microbiol.">
        <title>Genome and transcriptome sequences reveal the specific parasitism of the nematophagous Purpureocillium lilacinum 36-1.</title>
        <authorList>
            <person name="Xie J."/>
            <person name="Li S."/>
            <person name="Mo C."/>
            <person name="Xiao X."/>
            <person name="Peng D."/>
            <person name="Wang G."/>
            <person name="Xiao Y."/>
        </authorList>
    </citation>
    <scope>NUCLEOTIDE SEQUENCE [LARGE SCALE GENOMIC DNA]</scope>
    <source>
        <strain evidence="2 3">36-1</strain>
    </source>
</reference>
<evidence type="ECO:0000256" key="1">
    <source>
        <dbReference type="SAM" id="MobiDB-lite"/>
    </source>
</evidence>
<feature type="region of interest" description="Disordered" evidence="1">
    <location>
        <begin position="482"/>
        <end position="522"/>
    </location>
</feature>